<feature type="signal peptide" evidence="1">
    <location>
        <begin position="1"/>
        <end position="21"/>
    </location>
</feature>
<keyword evidence="1" id="KW-0732">Signal</keyword>
<organism evidence="2 3">
    <name type="scientific">Streptomyces huasconensis</name>
    <dbReference type="NCBI Taxonomy" id="1854574"/>
    <lineage>
        <taxon>Bacteria</taxon>
        <taxon>Bacillati</taxon>
        <taxon>Actinomycetota</taxon>
        <taxon>Actinomycetes</taxon>
        <taxon>Kitasatosporales</taxon>
        <taxon>Streptomycetaceae</taxon>
        <taxon>Streptomyces</taxon>
    </lineage>
</organism>
<evidence type="ECO:0008006" key="4">
    <source>
        <dbReference type="Google" id="ProtNLM"/>
    </source>
</evidence>
<feature type="chain" id="PRO_5047026371" description="Lipoprotein" evidence="1">
    <location>
        <begin position="22"/>
        <end position="87"/>
    </location>
</feature>
<proteinExistence type="predicted"/>
<protein>
    <recommendedName>
        <fullName evidence="4">Lipoprotein</fullName>
    </recommendedName>
</protein>
<dbReference type="Proteomes" id="UP001553843">
    <property type="component" value="Unassembled WGS sequence"/>
</dbReference>
<dbReference type="PROSITE" id="PS51257">
    <property type="entry name" value="PROKAR_LIPOPROTEIN"/>
    <property type="match status" value="1"/>
</dbReference>
<evidence type="ECO:0000256" key="1">
    <source>
        <dbReference type="SAM" id="SignalP"/>
    </source>
</evidence>
<comment type="caution">
    <text evidence="2">The sequence shown here is derived from an EMBL/GenBank/DDBJ whole genome shotgun (WGS) entry which is preliminary data.</text>
</comment>
<reference evidence="2 3" key="1">
    <citation type="submission" date="2024-06" db="EMBL/GenBank/DDBJ databases">
        <title>The Natural Products Discovery Center: Release of the First 8490 Sequenced Strains for Exploring Actinobacteria Biosynthetic Diversity.</title>
        <authorList>
            <person name="Kalkreuter E."/>
            <person name="Kautsar S.A."/>
            <person name="Yang D."/>
            <person name="Bader C.D."/>
            <person name="Teijaro C.N."/>
            <person name="Fluegel L."/>
            <person name="Davis C.M."/>
            <person name="Simpson J.R."/>
            <person name="Lauterbach L."/>
            <person name="Steele A.D."/>
            <person name="Gui C."/>
            <person name="Meng S."/>
            <person name="Li G."/>
            <person name="Viehrig K."/>
            <person name="Ye F."/>
            <person name="Su P."/>
            <person name="Kiefer A.F."/>
            <person name="Nichols A."/>
            <person name="Cepeda A.J."/>
            <person name="Yan W."/>
            <person name="Fan B."/>
            <person name="Jiang Y."/>
            <person name="Adhikari A."/>
            <person name="Zheng C.-J."/>
            <person name="Schuster L."/>
            <person name="Cowan T.M."/>
            <person name="Smanski M.J."/>
            <person name="Chevrette M.G."/>
            <person name="De Carvalho L.P.S."/>
            <person name="Shen B."/>
        </authorList>
    </citation>
    <scope>NUCLEOTIDE SEQUENCE [LARGE SCALE GENOMIC DNA]</scope>
    <source>
        <strain evidence="2 3">NPDC047833</strain>
    </source>
</reference>
<dbReference type="RefSeq" id="WP_359774945.1">
    <property type="nucleotide sequence ID" value="NZ_JBEYRR010000002.1"/>
</dbReference>
<accession>A0ABV3M712</accession>
<evidence type="ECO:0000313" key="2">
    <source>
        <dbReference type="EMBL" id="MEW2367494.1"/>
    </source>
</evidence>
<keyword evidence="3" id="KW-1185">Reference proteome</keyword>
<evidence type="ECO:0000313" key="3">
    <source>
        <dbReference type="Proteomes" id="UP001553843"/>
    </source>
</evidence>
<name>A0ABV3M712_9ACTN</name>
<dbReference type="EMBL" id="JBEYRS010000026">
    <property type="protein sequence ID" value="MEW2367494.1"/>
    <property type="molecule type" value="Genomic_DNA"/>
</dbReference>
<sequence>MRRFFVGLGAALAALSLSACSSDTTVPVEQREKGAAEVFQMPDDFPAVAAKCDAHGNRIFVSEDGEKAGYDIAVVADPKCFKRGTNR</sequence>
<gene>
    <name evidence="2" type="ORF">AB0887_36840</name>
</gene>